<dbReference type="NCBIfam" id="NF033631">
    <property type="entry name" value="SLATT_5"/>
    <property type="match status" value="1"/>
</dbReference>
<dbReference type="EMBL" id="FPJW01000007">
    <property type="protein sequence ID" value="SFX54720.1"/>
    <property type="molecule type" value="Genomic_DNA"/>
</dbReference>
<evidence type="ECO:0000256" key="1">
    <source>
        <dbReference type="SAM" id="Phobius"/>
    </source>
</evidence>
<dbReference type="Pfam" id="PF18160">
    <property type="entry name" value="SLATT_5"/>
    <property type="match status" value="1"/>
</dbReference>
<keyword evidence="4" id="KW-1185">Reference proteome</keyword>
<dbReference type="STRING" id="1122209.SAMN02745752_02029"/>
<accession>A0A1K1XYN9</accession>
<proteinExistence type="predicted"/>
<sequence>MSEHRNFFNWLFSLGFLEREEKNAIQKLKMSMRATAKCRYYAASRLQRQGRFSFFTTTVLSLGLIFIPLMQNSGVTLAYNSSVLGMMQIFLAVSVLVYSVVIATARYDVRAEKLTECGDKLKELIRAIDREAEREDSISDSELKVYQDRYSDITTDTENHIFSDYKFAMLEMSRDYRITGLKRLQIWVVAMVQSYIPLALPALLLIIETAFITDMVGATQVFTEYLNGDQVNR</sequence>
<keyword evidence="1" id="KW-0472">Membrane</keyword>
<keyword evidence="1" id="KW-0812">Transmembrane</keyword>
<feature type="transmembrane region" description="Helical" evidence="1">
    <location>
        <begin position="184"/>
        <end position="207"/>
    </location>
</feature>
<evidence type="ECO:0000259" key="2">
    <source>
        <dbReference type="Pfam" id="PF18160"/>
    </source>
</evidence>
<dbReference type="RefSeq" id="WP_072326346.1">
    <property type="nucleotide sequence ID" value="NZ_FPJW01000007.1"/>
</dbReference>
<dbReference type="InterPro" id="IPR041115">
    <property type="entry name" value="SLATT_5"/>
</dbReference>
<gene>
    <name evidence="3" type="ORF">SAMN02745752_02029</name>
</gene>
<organism evidence="3 4">
    <name type="scientific">Marinospirillum alkaliphilum DSM 21637</name>
    <dbReference type="NCBI Taxonomy" id="1122209"/>
    <lineage>
        <taxon>Bacteria</taxon>
        <taxon>Pseudomonadati</taxon>
        <taxon>Pseudomonadota</taxon>
        <taxon>Gammaproteobacteria</taxon>
        <taxon>Oceanospirillales</taxon>
        <taxon>Oceanospirillaceae</taxon>
        <taxon>Marinospirillum</taxon>
    </lineage>
</organism>
<protein>
    <recommendedName>
        <fullName evidence="2">SMODS and SLOG-associating 2TM effector domain-containing protein</fullName>
    </recommendedName>
</protein>
<reference evidence="3 4" key="1">
    <citation type="submission" date="2016-11" db="EMBL/GenBank/DDBJ databases">
        <authorList>
            <person name="Jaros S."/>
            <person name="Januszkiewicz K."/>
            <person name="Wedrychowicz H."/>
        </authorList>
    </citation>
    <scope>NUCLEOTIDE SEQUENCE [LARGE SCALE GENOMIC DNA]</scope>
    <source>
        <strain evidence="3 4">DSM 21637</strain>
    </source>
</reference>
<feature type="domain" description="SMODS and SLOG-associating 2TM effector" evidence="2">
    <location>
        <begin position="22"/>
        <end position="205"/>
    </location>
</feature>
<evidence type="ECO:0000313" key="3">
    <source>
        <dbReference type="EMBL" id="SFX54720.1"/>
    </source>
</evidence>
<feature type="transmembrane region" description="Helical" evidence="1">
    <location>
        <begin position="52"/>
        <end position="71"/>
    </location>
</feature>
<keyword evidence="1" id="KW-1133">Transmembrane helix</keyword>
<evidence type="ECO:0000313" key="4">
    <source>
        <dbReference type="Proteomes" id="UP000182350"/>
    </source>
</evidence>
<name>A0A1K1XYN9_9GAMM</name>
<dbReference type="Proteomes" id="UP000182350">
    <property type="component" value="Unassembled WGS sequence"/>
</dbReference>
<feature type="transmembrane region" description="Helical" evidence="1">
    <location>
        <begin position="83"/>
        <end position="105"/>
    </location>
</feature>
<dbReference type="AlphaFoldDB" id="A0A1K1XYN9"/>